<dbReference type="AlphaFoldDB" id="A0A075AW38"/>
<proteinExistence type="predicted"/>
<organism evidence="3 4">
    <name type="scientific">Rozella allomycis (strain CSF55)</name>
    <dbReference type="NCBI Taxonomy" id="988480"/>
    <lineage>
        <taxon>Eukaryota</taxon>
        <taxon>Fungi</taxon>
        <taxon>Fungi incertae sedis</taxon>
        <taxon>Cryptomycota</taxon>
        <taxon>Cryptomycota incertae sedis</taxon>
        <taxon>Rozella</taxon>
    </lineage>
</organism>
<evidence type="ECO:0000259" key="2">
    <source>
        <dbReference type="Pfam" id="PF10358"/>
    </source>
</evidence>
<keyword evidence="4" id="KW-1185">Reference proteome</keyword>
<name>A0A075AW38_ROZAC</name>
<feature type="region of interest" description="Disordered" evidence="1">
    <location>
        <begin position="74"/>
        <end position="97"/>
    </location>
</feature>
<dbReference type="InterPro" id="IPR019448">
    <property type="entry name" value="NT-C2"/>
</dbReference>
<accession>A0A075AW38</accession>
<dbReference type="Pfam" id="PF10358">
    <property type="entry name" value="NT-C2"/>
    <property type="match status" value="1"/>
</dbReference>
<evidence type="ECO:0000256" key="1">
    <source>
        <dbReference type="SAM" id="MobiDB-lite"/>
    </source>
</evidence>
<evidence type="ECO:0000313" key="3">
    <source>
        <dbReference type="EMBL" id="EPZ32744.1"/>
    </source>
</evidence>
<dbReference type="Proteomes" id="UP000030755">
    <property type="component" value="Unassembled WGS sequence"/>
</dbReference>
<gene>
    <name evidence="3" type="ORF">O9G_000819</name>
</gene>
<dbReference type="HOGENOM" id="CLU_1836276_0_0_1"/>
<sequence length="140" mass="15739">MKLENGREKEVIGTLVIDVTEFAGLKDDRVRHMLLNDSKINCKLKVTIEMWPTNELEVYTRAINGKYDNESVIAEFSPPDGSSSIRRPPSLKAPVTNSSAPIINKIKKLTEDTIMSPIDSQTTQMIEDLFKNSMPQSDNN</sequence>
<reference evidence="3 4" key="1">
    <citation type="journal article" date="2013" name="Curr. Biol.">
        <title>Shared signatures of parasitism and phylogenomics unite Cryptomycota and microsporidia.</title>
        <authorList>
            <person name="James T.Y."/>
            <person name="Pelin A."/>
            <person name="Bonen L."/>
            <person name="Ahrendt S."/>
            <person name="Sain D."/>
            <person name="Corradi N."/>
            <person name="Stajich J.E."/>
        </authorList>
    </citation>
    <scope>NUCLEOTIDE SEQUENCE [LARGE SCALE GENOMIC DNA]</scope>
    <source>
        <strain evidence="3 4">CSF55</strain>
    </source>
</reference>
<dbReference type="OrthoDB" id="3365224at2759"/>
<feature type="domain" description="C2 NT-type" evidence="2">
    <location>
        <begin position="7"/>
        <end position="55"/>
    </location>
</feature>
<protein>
    <recommendedName>
        <fullName evidence="2">C2 NT-type domain-containing protein</fullName>
    </recommendedName>
</protein>
<dbReference type="EMBL" id="KE561117">
    <property type="protein sequence ID" value="EPZ32744.1"/>
    <property type="molecule type" value="Genomic_DNA"/>
</dbReference>
<evidence type="ECO:0000313" key="4">
    <source>
        <dbReference type="Proteomes" id="UP000030755"/>
    </source>
</evidence>